<dbReference type="SUPFAM" id="SSF54523">
    <property type="entry name" value="Pili subunits"/>
    <property type="match status" value="1"/>
</dbReference>
<keyword evidence="1" id="KW-0472">Membrane</keyword>
<evidence type="ECO:0008006" key="6">
    <source>
        <dbReference type="Google" id="ProtNLM"/>
    </source>
</evidence>
<dbReference type="EMBL" id="JAGGJB010000001">
    <property type="protein sequence ID" value="MDN7123279.1"/>
    <property type="molecule type" value="Genomic_DNA"/>
</dbReference>
<evidence type="ECO:0000256" key="1">
    <source>
        <dbReference type="SAM" id="Phobius"/>
    </source>
</evidence>
<organism evidence="2 5">
    <name type="scientific">Pseudidiomarina terrestris</name>
    <dbReference type="NCBI Taxonomy" id="2820060"/>
    <lineage>
        <taxon>Bacteria</taxon>
        <taxon>Pseudomonadati</taxon>
        <taxon>Pseudomonadota</taxon>
        <taxon>Gammaproteobacteria</taxon>
        <taxon>Alteromonadales</taxon>
        <taxon>Idiomarinaceae</taxon>
        <taxon>Pseudidiomarina</taxon>
    </lineage>
</organism>
<reference evidence="4 5" key="1">
    <citation type="submission" date="2021-03" db="EMBL/GenBank/DDBJ databases">
        <title>Pseudidiomarina terrestris, a new bacterium isolated from saline soil.</title>
        <authorList>
            <person name="Galisteo C."/>
            <person name="De La Haba R."/>
            <person name="Sanchez-Porro C."/>
            <person name="Ventosa A."/>
        </authorList>
    </citation>
    <scope>NUCLEOTIDE SEQUENCE [LARGE SCALE GENOMIC DNA]</scope>
    <source>
        <strain evidence="2 5">1APP75-32.1</strain>
        <strain evidence="4">1APR75-15</strain>
        <strain evidence="3">1ASR75-15</strain>
    </source>
</reference>
<keyword evidence="1" id="KW-1133">Transmembrane helix</keyword>
<dbReference type="Proteomes" id="UP001169492">
    <property type="component" value="Unassembled WGS sequence"/>
</dbReference>
<evidence type="ECO:0000313" key="3">
    <source>
        <dbReference type="EMBL" id="MDN7128995.1"/>
    </source>
</evidence>
<protein>
    <recommendedName>
        <fullName evidence="6">Type II secretion system protein</fullName>
    </recommendedName>
</protein>
<comment type="caution">
    <text evidence="2">The sequence shown here is derived from an EMBL/GenBank/DDBJ whole genome shotgun (WGS) entry which is preliminary data.</text>
</comment>
<accession>A0AAW7QW61</accession>
<feature type="transmembrane region" description="Helical" evidence="1">
    <location>
        <begin position="7"/>
        <end position="30"/>
    </location>
</feature>
<name>A0AAW7QW61_9GAMM</name>
<sequence>MKQRRGYILFELVIALSLLAGVLVMSQQWLVRQHQVQQRQGWELEARNLMTALERFWLEQRRVPDSLSELVSKGYIAEVWQPWGQPWQLSTQANLLRLQTQAPDNTEARWLARRIAGASSTVDDQLQLHVWQPLLLALRERYLHRIPDPDAPEYSAMASDLDMGGFSIKNVGLIEAERLAGQTATLQSATIADLRASEVVVTTLSAAQATVAGYDVVTIIERMQQLEQSWQTCKAQGGCQ</sequence>
<dbReference type="Proteomes" id="UP001169491">
    <property type="component" value="Unassembled WGS sequence"/>
</dbReference>
<keyword evidence="4" id="KW-1185">Reference proteome</keyword>
<dbReference type="EMBL" id="JAGGJC010000001">
    <property type="protein sequence ID" value="MDN7128995.1"/>
    <property type="molecule type" value="Genomic_DNA"/>
</dbReference>
<keyword evidence="1" id="KW-0812">Transmembrane</keyword>
<evidence type="ECO:0000313" key="2">
    <source>
        <dbReference type="EMBL" id="MDN7123279.1"/>
    </source>
</evidence>
<dbReference type="RefSeq" id="WP_301773693.1">
    <property type="nucleotide sequence ID" value="NZ_JAGGJB010000001.1"/>
</dbReference>
<evidence type="ECO:0000313" key="5">
    <source>
        <dbReference type="Proteomes" id="UP001169492"/>
    </source>
</evidence>
<dbReference type="AlphaFoldDB" id="A0AAW7QW61"/>
<dbReference type="InterPro" id="IPR045584">
    <property type="entry name" value="Pilin-like"/>
</dbReference>
<proteinExistence type="predicted"/>
<gene>
    <name evidence="2" type="ORF">J6I90_00055</name>
    <name evidence="3" type="ORF">J6I92_03845</name>
</gene>
<evidence type="ECO:0000313" key="4">
    <source>
        <dbReference type="Proteomes" id="UP001169491"/>
    </source>
</evidence>